<gene>
    <name evidence="3" type="ORF">ACFQFQ_19160</name>
</gene>
<keyword evidence="4" id="KW-1185">Reference proteome</keyword>
<dbReference type="InterPro" id="IPR036378">
    <property type="entry name" value="FAS1_dom_sf"/>
</dbReference>
<feature type="signal peptide" evidence="1">
    <location>
        <begin position="1"/>
        <end position="22"/>
    </location>
</feature>
<protein>
    <submittedName>
        <fullName evidence="3">Fasciclin domain-containing protein</fullName>
    </submittedName>
</protein>
<evidence type="ECO:0000313" key="3">
    <source>
        <dbReference type="EMBL" id="MFC6761116.1"/>
    </source>
</evidence>
<dbReference type="Pfam" id="PF02469">
    <property type="entry name" value="Fasciclin"/>
    <property type="match status" value="1"/>
</dbReference>
<name>A0ABW2B7D6_9RHOB</name>
<dbReference type="EMBL" id="JBHSWG010000001">
    <property type="protein sequence ID" value="MFC6761116.1"/>
    <property type="molecule type" value="Genomic_DNA"/>
</dbReference>
<proteinExistence type="predicted"/>
<dbReference type="PANTHER" id="PTHR10900:SF77">
    <property type="entry name" value="FI19380P1"/>
    <property type="match status" value="1"/>
</dbReference>
<dbReference type="InterPro" id="IPR000782">
    <property type="entry name" value="FAS1_domain"/>
</dbReference>
<evidence type="ECO:0000256" key="1">
    <source>
        <dbReference type="SAM" id="SignalP"/>
    </source>
</evidence>
<accession>A0ABW2B7D6</accession>
<dbReference type="Gene3D" id="2.30.180.10">
    <property type="entry name" value="FAS1 domain"/>
    <property type="match status" value="1"/>
</dbReference>
<evidence type="ECO:0000259" key="2">
    <source>
        <dbReference type="PROSITE" id="PS50213"/>
    </source>
</evidence>
<reference evidence="4" key="1">
    <citation type="journal article" date="2019" name="Int. J. Syst. Evol. Microbiol.">
        <title>The Global Catalogue of Microorganisms (GCM) 10K type strain sequencing project: providing services to taxonomists for standard genome sequencing and annotation.</title>
        <authorList>
            <consortium name="The Broad Institute Genomics Platform"/>
            <consortium name="The Broad Institute Genome Sequencing Center for Infectious Disease"/>
            <person name="Wu L."/>
            <person name="Ma J."/>
        </authorList>
    </citation>
    <scope>NUCLEOTIDE SEQUENCE [LARGE SCALE GENOMIC DNA]</scope>
    <source>
        <strain evidence="4">CCUG 66188</strain>
    </source>
</reference>
<organism evidence="3 4">
    <name type="scientific">Sulfitobacter porphyrae</name>
    <dbReference type="NCBI Taxonomy" id="1246864"/>
    <lineage>
        <taxon>Bacteria</taxon>
        <taxon>Pseudomonadati</taxon>
        <taxon>Pseudomonadota</taxon>
        <taxon>Alphaproteobacteria</taxon>
        <taxon>Rhodobacterales</taxon>
        <taxon>Roseobacteraceae</taxon>
        <taxon>Sulfitobacter</taxon>
    </lineage>
</organism>
<dbReference type="PANTHER" id="PTHR10900">
    <property type="entry name" value="PERIOSTIN-RELATED"/>
    <property type="match status" value="1"/>
</dbReference>
<dbReference type="PROSITE" id="PS50213">
    <property type="entry name" value="FAS1"/>
    <property type="match status" value="1"/>
</dbReference>
<evidence type="ECO:0000313" key="4">
    <source>
        <dbReference type="Proteomes" id="UP001596353"/>
    </source>
</evidence>
<dbReference type="SMART" id="SM00554">
    <property type="entry name" value="FAS1"/>
    <property type="match status" value="1"/>
</dbReference>
<sequence>MHRRTLLALTAAAALAGTPVFAADNKKDIVDTATEAGTFGTLLAAAETAGLLETLKGDGPYTVFAPSDHAFADLEDGAVDTLLLPENQDVLTSILTYHVVAGEIMSADLQTGMKVETLEGSPVTINLDIGLMVNDATIVTPDIEAANGVVHVIDKVLMP</sequence>
<feature type="chain" id="PRO_5046400151" evidence="1">
    <location>
        <begin position="23"/>
        <end position="159"/>
    </location>
</feature>
<dbReference type="InterPro" id="IPR050904">
    <property type="entry name" value="Adhesion/Biosynth-related"/>
</dbReference>
<keyword evidence="1" id="KW-0732">Signal</keyword>
<dbReference type="SUPFAM" id="SSF82153">
    <property type="entry name" value="FAS1 domain"/>
    <property type="match status" value="1"/>
</dbReference>
<comment type="caution">
    <text evidence="3">The sequence shown here is derived from an EMBL/GenBank/DDBJ whole genome shotgun (WGS) entry which is preliminary data.</text>
</comment>
<dbReference type="Proteomes" id="UP001596353">
    <property type="component" value="Unassembled WGS sequence"/>
</dbReference>
<feature type="domain" description="FAS1" evidence="2">
    <location>
        <begin position="26"/>
        <end position="157"/>
    </location>
</feature>